<dbReference type="EMBL" id="DWVP01000001">
    <property type="protein sequence ID" value="HJC84005.1"/>
    <property type="molecule type" value="Genomic_DNA"/>
</dbReference>
<evidence type="ECO:0000313" key="5">
    <source>
        <dbReference type="Proteomes" id="UP000823858"/>
    </source>
</evidence>
<name>A0A9D2QAI4_9CORY</name>
<feature type="compositionally biased region" description="Acidic residues" evidence="1">
    <location>
        <begin position="63"/>
        <end position="81"/>
    </location>
</feature>
<reference evidence="4" key="1">
    <citation type="journal article" date="2021" name="PeerJ">
        <title>Extensive microbial diversity within the chicken gut microbiome revealed by metagenomics and culture.</title>
        <authorList>
            <person name="Gilroy R."/>
            <person name="Ravi A."/>
            <person name="Getino M."/>
            <person name="Pursley I."/>
            <person name="Horton D.L."/>
            <person name="Alikhan N.F."/>
            <person name="Baker D."/>
            <person name="Gharbi K."/>
            <person name="Hall N."/>
            <person name="Watson M."/>
            <person name="Adriaenssens E.M."/>
            <person name="Foster-Nyarko E."/>
            <person name="Jarju S."/>
            <person name="Secka A."/>
            <person name="Antonio M."/>
            <person name="Oren A."/>
            <person name="Chaudhuri R.R."/>
            <person name="La Ragione R."/>
            <person name="Hildebrand F."/>
            <person name="Pallen M.J."/>
        </authorList>
    </citation>
    <scope>NUCLEOTIDE SEQUENCE</scope>
    <source>
        <strain evidence="4">ChiHjej13B12-4958</strain>
    </source>
</reference>
<evidence type="ECO:0000256" key="1">
    <source>
        <dbReference type="SAM" id="MobiDB-lite"/>
    </source>
</evidence>
<evidence type="ECO:0000313" key="4">
    <source>
        <dbReference type="EMBL" id="HJC84005.1"/>
    </source>
</evidence>
<feature type="chain" id="PRO_5038712571" evidence="2">
    <location>
        <begin position="20"/>
        <end position="207"/>
    </location>
</feature>
<dbReference type="AlphaFoldDB" id="A0A9D2QAI4"/>
<dbReference type="Pfam" id="PF13845">
    <property type="entry name" value="Septum_form"/>
    <property type="match status" value="1"/>
</dbReference>
<comment type="caution">
    <text evidence="4">The sequence shown here is derived from an EMBL/GenBank/DDBJ whole genome shotgun (WGS) entry which is preliminary data.</text>
</comment>
<evidence type="ECO:0000256" key="2">
    <source>
        <dbReference type="SAM" id="SignalP"/>
    </source>
</evidence>
<evidence type="ECO:0000259" key="3">
    <source>
        <dbReference type="Pfam" id="PF13845"/>
    </source>
</evidence>
<accession>A0A9D2QAI4</accession>
<keyword evidence="2" id="KW-0732">Signal</keyword>
<feature type="region of interest" description="Disordered" evidence="1">
    <location>
        <begin position="35"/>
        <end position="94"/>
    </location>
</feature>
<dbReference type="InterPro" id="IPR026004">
    <property type="entry name" value="Septum_form"/>
</dbReference>
<gene>
    <name evidence="4" type="ORF">H9751_00300</name>
</gene>
<dbReference type="PROSITE" id="PS51257">
    <property type="entry name" value="PROKAR_LIPOPROTEIN"/>
    <property type="match status" value="1"/>
</dbReference>
<feature type="domain" description="Septum formation-related" evidence="3">
    <location>
        <begin position="95"/>
        <end position="194"/>
    </location>
</feature>
<proteinExistence type="predicted"/>
<reference evidence="4" key="2">
    <citation type="submission" date="2021-04" db="EMBL/GenBank/DDBJ databases">
        <authorList>
            <person name="Gilroy R."/>
        </authorList>
    </citation>
    <scope>NUCLEOTIDE SEQUENCE</scope>
    <source>
        <strain evidence="4">ChiHjej13B12-4958</strain>
    </source>
</reference>
<protein>
    <submittedName>
        <fullName evidence="4">Septum formation family protein</fullName>
    </submittedName>
</protein>
<feature type="signal peptide" evidence="2">
    <location>
        <begin position="1"/>
        <end position="19"/>
    </location>
</feature>
<sequence length="207" mass="21373">MHRARPALTVLPAVSVACATALLLGGCTIGDVSNDTDDVSSPADQDMPSDKPLPDDGTPAPDMEAEPEPGAEDEESGEPADTDPTSPGARGLSVGDCVADLDQLSGDGEIDLVDCGEPYAGVVYAQADITGKTLFPGNRPMGQEAGEICGGENFTAYVGLGFGESSLDVITMMPSKDSWAQGDRTVTCVLTDPAVEEINGPLEQSWR</sequence>
<organism evidence="4 5">
    <name type="scientific">Candidatus Corynebacterium faecigallinarum</name>
    <dbReference type="NCBI Taxonomy" id="2838528"/>
    <lineage>
        <taxon>Bacteria</taxon>
        <taxon>Bacillati</taxon>
        <taxon>Actinomycetota</taxon>
        <taxon>Actinomycetes</taxon>
        <taxon>Mycobacteriales</taxon>
        <taxon>Corynebacteriaceae</taxon>
        <taxon>Corynebacterium</taxon>
    </lineage>
</organism>
<dbReference type="Proteomes" id="UP000823858">
    <property type="component" value="Unassembled WGS sequence"/>
</dbReference>